<dbReference type="Pfam" id="PF11238">
    <property type="entry name" value="DUF3039"/>
    <property type="match status" value="1"/>
</dbReference>
<keyword evidence="2" id="KW-1185">Reference proteome</keyword>
<protein>
    <submittedName>
        <fullName evidence="1">DUF3039 domain-containing protein</fullName>
    </submittedName>
</protein>
<dbReference type="InterPro" id="IPR021400">
    <property type="entry name" value="DUF3039"/>
</dbReference>
<dbReference type="EMBL" id="WJHE01000613">
    <property type="protein sequence ID" value="MST33490.1"/>
    <property type="molecule type" value="Genomic_DNA"/>
</dbReference>
<organism evidence="1 2">
    <name type="scientific">Acidiferrimicrobium australe</name>
    <dbReference type="NCBI Taxonomy" id="2664430"/>
    <lineage>
        <taxon>Bacteria</taxon>
        <taxon>Bacillati</taxon>
        <taxon>Actinomycetota</taxon>
        <taxon>Acidimicrobiia</taxon>
        <taxon>Acidimicrobiales</taxon>
        <taxon>Acidimicrobiaceae</taxon>
        <taxon>Acidiferrimicrobium</taxon>
    </lineage>
</organism>
<reference evidence="1 2" key="1">
    <citation type="submission" date="2019-11" db="EMBL/GenBank/DDBJ databases">
        <title>Acidiferrimicrobium australis gen. nov., sp. nov., an acidophilic and obligately heterotrophic, member of the Actinobacteria that catalyses dissimilatory oxido- reduction of iron isolated from metal-rich acidic water in Chile.</title>
        <authorList>
            <person name="Gonzalez D."/>
            <person name="Huber K."/>
            <person name="Hedrich S."/>
            <person name="Rojas-Villalobos C."/>
            <person name="Quatrini R."/>
            <person name="Dinamarca M.A."/>
            <person name="Schwarz A."/>
            <person name="Canales C."/>
            <person name="Nancucheo I."/>
        </authorList>
    </citation>
    <scope>NUCLEOTIDE SEQUENCE [LARGE SCALE GENOMIC DNA]</scope>
    <source>
        <strain evidence="1 2">USS-CCA1</strain>
    </source>
</reference>
<gene>
    <name evidence="1" type="ORF">GHK86_12260</name>
</gene>
<comment type="caution">
    <text evidence="1">The sequence shown here is derived from an EMBL/GenBank/DDBJ whole genome shotgun (WGS) entry which is preliminary data.</text>
</comment>
<evidence type="ECO:0000313" key="1">
    <source>
        <dbReference type="EMBL" id="MST33490.1"/>
    </source>
</evidence>
<evidence type="ECO:0000313" key="2">
    <source>
        <dbReference type="Proteomes" id="UP000437736"/>
    </source>
</evidence>
<sequence length="70" mass="7466">MSHIVLEGVKVSDEEFVSAGPSVVEGIVNGTPVKALCGKVWIPGRDPKRYPICPTCKEIAEGMGWKIPTG</sequence>
<name>A0ABW9QUF9_9ACTN</name>
<dbReference type="Proteomes" id="UP000437736">
    <property type="component" value="Unassembled WGS sequence"/>
</dbReference>
<proteinExistence type="predicted"/>
<accession>A0ABW9QUF9</accession>